<dbReference type="OrthoDB" id="3055998at2759"/>
<feature type="domain" description="CBM1" evidence="9">
    <location>
        <begin position="12"/>
        <end position="48"/>
    </location>
</feature>
<dbReference type="SMART" id="SM00236">
    <property type="entry name" value="fCBD"/>
    <property type="match status" value="1"/>
</dbReference>
<dbReference type="PANTHER" id="PTHR31490">
    <property type="entry name" value="GLYCOSYL HYDROLASE"/>
    <property type="match status" value="1"/>
</dbReference>
<proteinExistence type="inferred from homology"/>
<evidence type="ECO:0000256" key="2">
    <source>
        <dbReference type="ARBA" id="ARBA00022729"/>
    </source>
</evidence>
<evidence type="ECO:0000256" key="5">
    <source>
        <dbReference type="ARBA" id="ARBA00023295"/>
    </source>
</evidence>
<dbReference type="AlphaFoldDB" id="A0A9P4R541"/>
<evidence type="ECO:0000256" key="6">
    <source>
        <dbReference type="ARBA" id="ARBA00023326"/>
    </source>
</evidence>
<dbReference type="EC" id="3.2.1.8" evidence="7"/>
<dbReference type="EMBL" id="ML996118">
    <property type="protein sequence ID" value="KAF2737155.1"/>
    <property type="molecule type" value="Genomic_DNA"/>
</dbReference>
<dbReference type="InterPro" id="IPR035971">
    <property type="entry name" value="CBD_sf"/>
</dbReference>
<comment type="catalytic activity">
    <reaction evidence="7">
        <text>Endohydrolysis of (1-&gt;4)-beta-D-xylosidic linkages in xylans.</text>
        <dbReference type="EC" id="3.2.1.8"/>
    </reaction>
</comment>
<dbReference type="SMART" id="SM00633">
    <property type="entry name" value="Glyco_10"/>
    <property type="match status" value="1"/>
</dbReference>
<name>A0A9P4R541_9PLEO</name>
<dbReference type="PROSITE" id="PS51164">
    <property type="entry name" value="CBM1_2"/>
    <property type="match status" value="1"/>
</dbReference>
<dbReference type="SUPFAM" id="SSF51445">
    <property type="entry name" value="(Trans)glycosidases"/>
    <property type="match status" value="1"/>
</dbReference>
<keyword evidence="12" id="KW-1185">Reference proteome</keyword>
<feature type="compositionally biased region" description="Pro residues" evidence="8">
    <location>
        <begin position="56"/>
        <end position="66"/>
    </location>
</feature>
<dbReference type="GO" id="GO:0030248">
    <property type="term" value="F:cellulose binding"/>
    <property type="evidence" value="ECO:0007669"/>
    <property type="project" value="InterPro"/>
</dbReference>
<comment type="caution">
    <text evidence="11">The sequence shown here is derived from an EMBL/GenBank/DDBJ whole genome shotgun (WGS) entry which is preliminary data.</text>
</comment>
<comment type="similarity">
    <text evidence="1 7">Belongs to the glycosyl hydrolase 10 (cellulase F) family.</text>
</comment>
<evidence type="ECO:0000313" key="11">
    <source>
        <dbReference type="EMBL" id="KAF2737155.1"/>
    </source>
</evidence>
<dbReference type="InterPro" id="IPR044846">
    <property type="entry name" value="GH10"/>
</dbReference>
<dbReference type="Pfam" id="PF00331">
    <property type="entry name" value="Glyco_hydro_10"/>
    <property type="match status" value="1"/>
</dbReference>
<dbReference type="InterPro" id="IPR001000">
    <property type="entry name" value="GH10_dom"/>
</dbReference>
<accession>A0A9P4R541</accession>
<dbReference type="PROSITE" id="PS51760">
    <property type="entry name" value="GH10_2"/>
    <property type="match status" value="1"/>
</dbReference>
<dbReference type="PROSITE" id="PS00562">
    <property type="entry name" value="CBM1_1"/>
    <property type="match status" value="1"/>
</dbReference>
<dbReference type="InterPro" id="IPR017853">
    <property type="entry name" value="GH"/>
</dbReference>
<evidence type="ECO:0000259" key="9">
    <source>
        <dbReference type="PROSITE" id="PS51164"/>
    </source>
</evidence>
<dbReference type="Proteomes" id="UP000799444">
    <property type="component" value="Unassembled WGS sequence"/>
</dbReference>
<evidence type="ECO:0000256" key="1">
    <source>
        <dbReference type="ARBA" id="ARBA00007495"/>
    </source>
</evidence>
<feature type="region of interest" description="Disordered" evidence="8">
    <location>
        <begin position="52"/>
        <end position="107"/>
    </location>
</feature>
<dbReference type="GO" id="GO:0031176">
    <property type="term" value="F:endo-1,4-beta-xylanase activity"/>
    <property type="evidence" value="ECO:0007669"/>
    <property type="project" value="UniProtKB-EC"/>
</dbReference>
<evidence type="ECO:0000259" key="10">
    <source>
        <dbReference type="PROSITE" id="PS51760"/>
    </source>
</evidence>
<keyword evidence="4 7" id="KW-0119">Carbohydrate metabolism</keyword>
<feature type="non-terminal residue" evidence="11">
    <location>
        <position position="410"/>
    </location>
</feature>
<dbReference type="GO" id="GO:0000272">
    <property type="term" value="P:polysaccharide catabolic process"/>
    <property type="evidence" value="ECO:0007669"/>
    <property type="project" value="UniProtKB-KW"/>
</dbReference>
<dbReference type="PRINTS" id="PR00134">
    <property type="entry name" value="GLHYDRLASE10"/>
</dbReference>
<evidence type="ECO:0000256" key="7">
    <source>
        <dbReference type="RuleBase" id="RU361174"/>
    </source>
</evidence>
<keyword evidence="6 7" id="KW-0624">Polysaccharide degradation</keyword>
<feature type="compositionally biased region" description="Low complexity" evidence="8">
    <location>
        <begin position="93"/>
        <end position="106"/>
    </location>
</feature>
<keyword evidence="5 7" id="KW-0326">Glycosidase</keyword>
<dbReference type="SUPFAM" id="SSF57180">
    <property type="entry name" value="Cellulose-binding domain"/>
    <property type="match status" value="1"/>
</dbReference>
<evidence type="ECO:0000256" key="4">
    <source>
        <dbReference type="ARBA" id="ARBA00023277"/>
    </source>
</evidence>
<feature type="compositionally biased region" description="Low complexity" evidence="8">
    <location>
        <begin position="67"/>
        <end position="84"/>
    </location>
</feature>
<evidence type="ECO:0000256" key="8">
    <source>
        <dbReference type="SAM" id="MobiDB-lite"/>
    </source>
</evidence>
<evidence type="ECO:0000313" key="12">
    <source>
        <dbReference type="Proteomes" id="UP000799444"/>
    </source>
</evidence>
<keyword evidence="2" id="KW-0732">Signal</keyword>
<organism evidence="11 12">
    <name type="scientific">Polyplosphaeria fusca</name>
    <dbReference type="NCBI Taxonomy" id="682080"/>
    <lineage>
        <taxon>Eukaryota</taxon>
        <taxon>Fungi</taxon>
        <taxon>Dikarya</taxon>
        <taxon>Ascomycota</taxon>
        <taxon>Pezizomycotina</taxon>
        <taxon>Dothideomycetes</taxon>
        <taxon>Pleosporomycetidae</taxon>
        <taxon>Pleosporales</taxon>
        <taxon>Tetraplosphaeriaceae</taxon>
        <taxon>Polyplosphaeria</taxon>
    </lineage>
</organism>
<feature type="domain" description="GH10" evidence="10">
    <location>
        <begin position="130"/>
        <end position="408"/>
    </location>
</feature>
<reference evidence="11" key="1">
    <citation type="journal article" date="2020" name="Stud. Mycol.">
        <title>101 Dothideomycetes genomes: a test case for predicting lifestyles and emergence of pathogens.</title>
        <authorList>
            <person name="Haridas S."/>
            <person name="Albert R."/>
            <person name="Binder M."/>
            <person name="Bloem J."/>
            <person name="Labutti K."/>
            <person name="Salamov A."/>
            <person name="Andreopoulos B."/>
            <person name="Baker S."/>
            <person name="Barry K."/>
            <person name="Bills G."/>
            <person name="Bluhm B."/>
            <person name="Cannon C."/>
            <person name="Castanera R."/>
            <person name="Culley D."/>
            <person name="Daum C."/>
            <person name="Ezra D."/>
            <person name="Gonzalez J."/>
            <person name="Henrissat B."/>
            <person name="Kuo A."/>
            <person name="Liang C."/>
            <person name="Lipzen A."/>
            <person name="Lutzoni F."/>
            <person name="Magnuson J."/>
            <person name="Mondo S."/>
            <person name="Nolan M."/>
            <person name="Ohm R."/>
            <person name="Pangilinan J."/>
            <person name="Park H.-J."/>
            <person name="Ramirez L."/>
            <person name="Alfaro M."/>
            <person name="Sun H."/>
            <person name="Tritt A."/>
            <person name="Yoshinaga Y."/>
            <person name="Zwiers L.-H."/>
            <person name="Turgeon B."/>
            <person name="Goodwin S."/>
            <person name="Spatafora J."/>
            <person name="Crous P."/>
            <person name="Grigoriev I."/>
        </authorList>
    </citation>
    <scope>NUCLEOTIDE SEQUENCE</scope>
    <source>
        <strain evidence="11">CBS 125425</strain>
    </source>
</reference>
<sequence>LALIASSATVLGAVQPWGQCGGSSFQGDTGCADGTGCISLNPYYSQCIPGSNAPGPSAPAPSPPAPSSGFSAPQPPSNASSPSPTTLLTRVASTPSTPSSTNISGSGANGANCNIDAAFKSHGKKYLGNIADANTLSNTQNTQVLTDNFGQLTPENSMKWDATEPEQGQFNFAGSDTLVDFATSNKMLIRGHTTVWHSQLPGWVSSITDPTALQDVMVKHITQLMTQYKGKIYAWDVVNEILAEDGSFRSSVFYNVLGEGFVRTAFEAARAADPGAKLYINDFNLDSATYGKTVGMVDKVKAWVADGVPIDGVGSQTHLSAGQSAGVADALKSLCAVASECAVTELDIAGAGAGDYESVVKACLGIENCVGMTVWGVSDTDSWRRENSPLLFDGGFQAKEAYNGICSALA</sequence>
<dbReference type="Gene3D" id="3.20.20.80">
    <property type="entry name" value="Glycosidases"/>
    <property type="match status" value="1"/>
</dbReference>
<keyword evidence="3 7" id="KW-0378">Hydrolase</keyword>
<dbReference type="PANTHER" id="PTHR31490:SF76">
    <property type="entry name" value="ENDO-1,4-BETA-XYLANASE C"/>
    <property type="match status" value="1"/>
</dbReference>
<gene>
    <name evidence="11" type="ORF">EJ04DRAFT_419926</name>
</gene>
<evidence type="ECO:0000256" key="3">
    <source>
        <dbReference type="ARBA" id="ARBA00022801"/>
    </source>
</evidence>
<dbReference type="Pfam" id="PF00734">
    <property type="entry name" value="CBM_1"/>
    <property type="match status" value="1"/>
</dbReference>
<dbReference type="GO" id="GO:0005576">
    <property type="term" value="C:extracellular region"/>
    <property type="evidence" value="ECO:0007669"/>
    <property type="project" value="InterPro"/>
</dbReference>
<protein>
    <recommendedName>
        <fullName evidence="7">Beta-xylanase</fullName>
        <ecNumber evidence="7">3.2.1.8</ecNumber>
    </recommendedName>
</protein>
<dbReference type="InterPro" id="IPR000254">
    <property type="entry name" value="CBD"/>
</dbReference>
<feature type="non-terminal residue" evidence="11">
    <location>
        <position position="1"/>
    </location>
</feature>